<reference evidence="1 2" key="1">
    <citation type="submission" date="2015-11" db="EMBL/GenBank/DDBJ databases">
        <title>Expanding the genomic diversity of Burkholderia species for the development of highly accurate diagnostics.</title>
        <authorList>
            <person name="Sahl J."/>
            <person name="Keim P."/>
            <person name="Wagner D."/>
        </authorList>
    </citation>
    <scope>NUCLEOTIDE SEQUENCE [LARGE SCALE GENOMIC DNA]</scope>
    <source>
        <strain evidence="1 2">MSMB1301WGS</strain>
    </source>
</reference>
<proteinExistence type="predicted"/>
<name>A0A105UXJ7_9BURK</name>
<keyword evidence="2" id="KW-1185">Reference proteome</keyword>
<organism evidence="1 2">
    <name type="scientific">Burkholderia territorii</name>
    <dbReference type="NCBI Taxonomy" id="1503055"/>
    <lineage>
        <taxon>Bacteria</taxon>
        <taxon>Pseudomonadati</taxon>
        <taxon>Pseudomonadota</taxon>
        <taxon>Betaproteobacteria</taxon>
        <taxon>Burkholderiales</taxon>
        <taxon>Burkholderiaceae</taxon>
        <taxon>Burkholderia</taxon>
        <taxon>Burkholderia cepacia complex</taxon>
    </lineage>
</organism>
<dbReference type="AlphaFoldDB" id="A0A105UXJ7"/>
<comment type="caution">
    <text evidence="1">The sequence shown here is derived from an EMBL/GenBank/DDBJ whole genome shotgun (WGS) entry which is preliminary data.</text>
</comment>
<sequence length="142" mass="15027">MNRAHKSMHGTSLLEAVLAVALLAAMMLAVTGSQLAMTRAQRATIWRERALWLADARIESRRAVAGADDGIAALASASLPGGTSALDDGPAGIRYVTVGWRELRARADAPTSARCERARSTVGPPSCVLMPFREAGIDADER</sequence>
<dbReference type="EMBL" id="LPEQ01000141">
    <property type="protein sequence ID" value="KVV37333.1"/>
    <property type="molecule type" value="Genomic_DNA"/>
</dbReference>
<dbReference type="Proteomes" id="UP000062317">
    <property type="component" value="Unassembled WGS sequence"/>
</dbReference>
<evidence type="ECO:0000313" key="1">
    <source>
        <dbReference type="EMBL" id="KVV37333.1"/>
    </source>
</evidence>
<gene>
    <name evidence="1" type="ORF">WT27_19555</name>
</gene>
<protein>
    <submittedName>
        <fullName evidence="1">N-terminal cleavage protein</fullName>
    </submittedName>
</protein>
<dbReference type="RefSeq" id="WP_060110367.1">
    <property type="nucleotide sequence ID" value="NZ_LPEQ01000141.1"/>
</dbReference>
<evidence type="ECO:0000313" key="2">
    <source>
        <dbReference type="Proteomes" id="UP000062317"/>
    </source>
</evidence>
<accession>A0A105UXJ7</accession>